<evidence type="ECO:0000259" key="2">
    <source>
        <dbReference type="Pfam" id="PF00931"/>
    </source>
</evidence>
<dbReference type="PANTHER" id="PTHR46082:SF6">
    <property type="entry name" value="AAA+ ATPASE DOMAIN-CONTAINING PROTEIN-RELATED"/>
    <property type="match status" value="1"/>
</dbReference>
<gene>
    <name evidence="4" type="ORF">J4709_11080</name>
</gene>
<keyword evidence="5" id="KW-1185">Reference proteome</keyword>
<sequence>MTESVSAIEAFAQRLQELHQAAGAPTGKAMENRANRRQPTVPFNQSSFSEWRRGKRTPGSLDTVHWLVEEYLRPLAKEKSPDTVIPPPDWWRDTWTKARAEANAGGRPPTSHPPAPAWQSPPLVQVGPIPPEADCFQHRAIADRLEQQATAVGTGVVCQVLAGTGGIGKTQLAAAYARSARQRGVQVLVWVTASTRAGVVDAYANAAVRLKLADRDDSDYAARVFLDWAATTDQRWLLVLDDVQAHGDLRGLWPPASPAGTTMVTTRRRDLSPPGLHPEVVEVGLFTGQEADAYLQHRLGGLAADPVQRAALISELGHLPLALAQAAAYMLQQDLDCGHYRQLLLGKLLADTVPEPDDLAEDQRIVSAVWDISVDRADQDRPRGLARPLMQLASVLDPNGIPTAVFTSSTVRDYLASHLPDPNDLTEQTIDQGLRLLHRYNLIEYNRAAAHHQVRVHQLIQRATRENLHSKPDDGPIHLAQISQTAADALLDAWPQIERDDRGQVLRANTSALQRAAGSALCTTDTGAHFVLFRAASSLGETGQPIAASTAYTNLHAICRQELGPDHLHTLGARGHLASWRGEAGDAAGAATAFEDLLADRMRVLGPDHPATLSARTNLAFWRGEAGDVNEAVTAFQRLLVEFLRVLGPDHPHTLSARSNLAMFQGKAGDSAGAAAAFEEHLTELLRVLGPDHPQTLTARNNLAACLGEAGDAAAAAAAFEEVLVEFLRVLGPDHPHTLTARGNLAAWRGKAGDTAGAATAAEELLADQLRVLGPDHPQTLATRNNLAFWREQVGDAAAFEEVLVESLRVLGPDHPHTLTLRGNLAVRRGEAGDAAGAATALEELLTDQLRVLGPDHPATLMTRGNLAFWRGEAGDAAGAATIFEELLVEFLRVLGPDHPHTLTLRGNLATCLGKAGDTAAAAAAFEELLAESLRVLGPDHSHTLATRDHMTYWKKAAKGAS</sequence>
<dbReference type="Proteomes" id="UP000680206">
    <property type="component" value="Unassembled WGS sequence"/>
</dbReference>
<name>A0ABS3RMY6_9ACTN</name>
<evidence type="ECO:0000256" key="1">
    <source>
        <dbReference type="SAM" id="MobiDB-lite"/>
    </source>
</evidence>
<evidence type="ECO:0000259" key="3">
    <source>
        <dbReference type="Pfam" id="PF25000"/>
    </source>
</evidence>
<dbReference type="PRINTS" id="PR00364">
    <property type="entry name" value="DISEASERSIST"/>
</dbReference>
<dbReference type="InterPro" id="IPR011990">
    <property type="entry name" value="TPR-like_helical_dom_sf"/>
</dbReference>
<feature type="region of interest" description="Disordered" evidence="1">
    <location>
        <begin position="101"/>
        <end position="122"/>
    </location>
</feature>
<organism evidence="4 5">
    <name type="scientific">Actinomadura violacea</name>
    <dbReference type="NCBI Taxonomy" id="2819934"/>
    <lineage>
        <taxon>Bacteria</taxon>
        <taxon>Bacillati</taxon>
        <taxon>Actinomycetota</taxon>
        <taxon>Actinomycetes</taxon>
        <taxon>Streptosporangiales</taxon>
        <taxon>Thermomonosporaceae</taxon>
        <taxon>Actinomadura</taxon>
    </lineage>
</organism>
<dbReference type="RefSeq" id="WP_208239807.1">
    <property type="nucleotide sequence ID" value="NZ_JAGEPF010000006.1"/>
</dbReference>
<dbReference type="Pfam" id="PF25000">
    <property type="entry name" value="DUF7779"/>
    <property type="match status" value="1"/>
</dbReference>
<accession>A0ABS3RMY6</accession>
<dbReference type="Gene3D" id="3.40.50.300">
    <property type="entry name" value="P-loop containing nucleotide triphosphate hydrolases"/>
    <property type="match status" value="1"/>
</dbReference>
<feature type="compositionally biased region" description="Polar residues" evidence="1">
    <location>
        <begin position="37"/>
        <end position="49"/>
    </location>
</feature>
<dbReference type="InterPro" id="IPR053137">
    <property type="entry name" value="NLR-like"/>
</dbReference>
<dbReference type="InterPro" id="IPR056681">
    <property type="entry name" value="DUF7779"/>
</dbReference>
<dbReference type="InterPro" id="IPR002182">
    <property type="entry name" value="NB-ARC"/>
</dbReference>
<dbReference type="Pfam" id="PF13424">
    <property type="entry name" value="TPR_12"/>
    <property type="match status" value="2"/>
</dbReference>
<dbReference type="SUPFAM" id="SSF48452">
    <property type="entry name" value="TPR-like"/>
    <property type="match status" value="3"/>
</dbReference>
<dbReference type="PANTHER" id="PTHR46082">
    <property type="entry name" value="ATP/GTP-BINDING PROTEIN-RELATED"/>
    <property type="match status" value="1"/>
</dbReference>
<dbReference type="Pfam" id="PF00931">
    <property type="entry name" value="NB-ARC"/>
    <property type="match status" value="1"/>
</dbReference>
<feature type="domain" description="DUF7779" evidence="3">
    <location>
        <begin position="386"/>
        <end position="470"/>
    </location>
</feature>
<feature type="region of interest" description="Disordered" evidence="1">
    <location>
        <begin position="19"/>
        <end position="57"/>
    </location>
</feature>
<proteinExistence type="predicted"/>
<dbReference type="SUPFAM" id="SSF52540">
    <property type="entry name" value="P-loop containing nucleoside triphosphate hydrolases"/>
    <property type="match status" value="1"/>
</dbReference>
<dbReference type="EMBL" id="JAGEPF010000006">
    <property type="protein sequence ID" value="MBO2458115.1"/>
    <property type="molecule type" value="Genomic_DNA"/>
</dbReference>
<reference evidence="4 5" key="1">
    <citation type="submission" date="2021-03" db="EMBL/GenBank/DDBJ databases">
        <title>Actinomadura violae sp. nov., isolated from lichen in Thailand.</title>
        <authorList>
            <person name="Kanchanasin P."/>
            <person name="Saeng-In P."/>
            <person name="Phongsopitanun W."/>
            <person name="Yuki M."/>
            <person name="Kudo T."/>
            <person name="Ohkuma M."/>
            <person name="Tanasupawat S."/>
        </authorList>
    </citation>
    <scope>NUCLEOTIDE SEQUENCE [LARGE SCALE GENOMIC DNA]</scope>
    <source>
        <strain evidence="4 5">LCR2-06</strain>
    </source>
</reference>
<evidence type="ECO:0000313" key="4">
    <source>
        <dbReference type="EMBL" id="MBO2458115.1"/>
    </source>
</evidence>
<dbReference type="Gene3D" id="1.25.40.10">
    <property type="entry name" value="Tetratricopeptide repeat domain"/>
    <property type="match status" value="2"/>
</dbReference>
<feature type="domain" description="NB-ARC" evidence="2">
    <location>
        <begin position="160"/>
        <end position="272"/>
    </location>
</feature>
<comment type="caution">
    <text evidence="4">The sequence shown here is derived from an EMBL/GenBank/DDBJ whole genome shotgun (WGS) entry which is preliminary data.</text>
</comment>
<evidence type="ECO:0000313" key="5">
    <source>
        <dbReference type="Proteomes" id="UP000680206"/>
    </source>
</evidence>
<protein>
    <submittedName>
        <fullName evidence="4">Tetratricopeptide repeat protein</fullName>
    </submittedName>
</protein>
<dbReference type="InterPro" id="IPR027417">
    <property type="entry name" value="P-loop_NTPase"/>
</dbReference>
<dbReference type="Pfam" id="PF13374">
    <property type="entry name" value="TPR_10"/>
    <property type="match status" value="4"/>
</dbReference>